<keyword evidence="7 11" id="KW-0418">Kinase</keyword>
<evidence type="ECO:0000313" key="14">
    <source>
        <dbReference type="Proteomes" id="UP000010119"/>
    </source>
</evidence>
<evidence type="ECO:0000256" key="2">
    <source>
        <dbReference type="ARBA" id="ARBA00012980"/>
    </source>
</evidence>
<dbReference type="STRING" id="525367.HMPREF0556_10375"/>
<sequence length="217" mass="24079">MSGKEKIMSGFFITLEGPDGSGKTTVGNKIAEKLTAENIAYIKTREPGGSPISEKLREVILGIGNEAMDPRTEVLLIAAARRQHVVETIRPALAENLVVLCDRFLDSSLAYQAGGRNLDMDEVLAINHYAVEDTMPDRTYYLDVPAEVGLERIAANKGREINRLDQEDIVYHQRVGRAYAEVMNRFPERFKRMDAMQAPDAIADAIIADLLTCLGRK</sequence>
<dbReference type="InterPro" id="IPR018094">
    <property type="entry name" value="Thymidylate_kinase"/>
</dbReference>
<organism evidence="13 14">
    <name type="scientific">Listeria grayi DSM 20601</name>
    <dbReference type="NCBI Taxonomy" id="525367"/>
    <lineage>
        <taxon>Bacteria</taxon>
        <taxon>Bacillati</taxon>
        <taxon>Bacillota</taxon>
        <taxon>Bacilli</taxon>
        <taxon>Bacillales</taxon>
        <taxon>Listeriaceae</taxon>
        <taxon>Listeria</taxon>
    </lineage>
</organism>
<proteinExistence type="inferred from homology"/>
<evidence type="ECO:0000256" key="1">
    <source>
        <dbReference type="ARBA" id="ARBA00009776"/>
    </source>
</evidence>
<name>D7UVA0_LISGR</name>
<dbReference type="Proteomes" id="UP000010119">
    <property type="component" value="Unassembled WGS sequence"/>
</dbReference>
<dbReference type="eggNOG" id="COG0125">
    <property type="taxonomic scope" value="Bacteria"/>
</dbReference>
<comment type="catalytic activity">
    <reaction evidence="9 11">
        <text>dTMP + ATP = dTDP + ADP</text>
        <dbReference type="Rhea" id="RHEA:13517"/>
        <dbReference type="ChEBI" id="CHEBI:30616"/>
        <dbReference type="ChEBI" id="CHEBI:58369"/>
        <dbReference type="ChEBI" id="CHEBI:63528"/>
        <dbReference type="ChEBI" id="CHEBI:456216"/>
        <dbReference type="EC" id="2.7.4.9"/>
    </reaction>
</comment>
<dbReference type="GO" id="GO:0005829">
    <property type="term" value="C:cytosol"/>
    <property type="evidence" value="ECO:0007669"/>
    <property type="project" value="TreeGrafter"/>
</dbReference>
<dbReference type="SUPFAM" id="SSF52540">
    <property type="entry name" value="P-loop containing nucleoside triphosphate hydrolases"/>
    <property type="match status" value="1"/>
</dbReference>
<comment type="similarity">
    <text evidence="1 11">Belongs to the thymidylate kinase family.</text>
</comment>
<feature type="binding site" evidence="11">
    <location>
        <begin position="17"/>
        <end position="24"/>
    </location>
    <ligand>
        <name>ATP</name>
        <dbReference type="ChEBI" id="CHEBI:30616"/>
    </ligand>
</feature>
<dbReference type="InterPro" id="IPR027417">
    <property type="entry name" value="P-loop_NTPase"/>
</dbReference>
<dbReference type="CDD" id="cd01672">
    <property type="entry name" value="TMPK"/>
    <property type="match status" value="1"/>
</dbReference>
<keyword evidence="4 11" id="KW-0808">Transferase</keyword>
<evidence type="ECO:0000256" key="10">
    <source>
        <dbReference type="ARBA" id="ARBA00057735"/>
    </source>
</evidence>
<evidence type="ECO:0000256" key="6">
    <source>
        <dbReference type="ARBA" id="ARBA00022741"/>
    </source>
</evidence>
<protein>
    <recommendedName>
        <fullName evidence="3 11">Thymidylate kinase</fullName>
        <ecNumber evidence="2 11">2.7.4.9</ecNumber>
    </recommendedName>
    <alternativeName>
        <fullName evidence="11">dTMP kinase</fullName>
    </alternativeName>
</protein>
<evidence type="ECO:0000256" key="9">
    <source>
        <dbReference type="ARBA" id="ARBA00048743"/>
    </source>
</evidence>
<dbReference type="Gene3D" id="3.40.50.300">
    <property type="entry name" value="P-loop containing nucleotide triphosphate hydrolases"/>
    <property type="match status" value="1"/>
</dbReference>
<evidence type="ECO:0000256" key="4">
    <source>
        <dbReference type="ARBA" id="ARBA00022679"/>
    </source>
</evidence>
<accession>D7UVA0</accession>
<evidence type="ECO:0000256" key="8">
    <source>
        <dbReference type="ARBA" id="ARBA00022840"/>
    </source>
</evidence>
<dbReference type="GO" id="GO:0006235">
    <property type="term" value="P:dTTP biosynthetic process"/>
    <property type="evidence" value="ECO:0007669"/>
    <property type="project" value="UniProtKB-UniRule"/>
</dbReference>
<dbReference type="HOGENOM" id="CLU_049131_0_2_9"/>
<dbReference type="InterPro" id="IPR039430">
    <property type="entry name" value="Thymidylate_kin-like_dom"/>
</dbReference>
<gene>
    <name evidence="11 13" type="primary">tmk</name>
    <name evidence="13" type="ORF">HMPREF0556_10375</name>
</gene>
<evidence type="ECO:0000256" key="7">
    <source>
        <dbReference type="ARBA" id="ARBA00022777"/>
    </source>
</evidence>
<dbReference type="NCBIfam" id="TIGR00041">
    <property type="entry name" value="DTMP_kinase"/>
    <property type="match status" value="1"/>
</dbReference>
<comment type="caution">
    <text evidence="13">The sequence shown here is derived from an EMBL/GenBank/DDBJ whole genome shotgun (WGS) entry which is preliminary data.</text>
</comment>
<dbReference type="GO" id="GO:0005524">
    <property type="term" value="F:ATP binding"/>
    <property type="evidence" value="ECO:0007669"/>
    <property type="project" value="UniProtKB-UniRule"/>
</dbReference>
<dbReference type="PANTHER" id="PTHR10344:SF4">
    <property type="entry name" value="UMP-CMP KINASE 2, MITOCHONDRIAL"/>
    <property type="match status" value="1"/>
</dbReference>
<dbReference type="GO" id="GO:0006233">
    <property type="term" value="P:dTDP biosynthetic process"/>
    <property type="evidence" value="ECO:0007669"/>
    <property type="project" value="InterPro"/>
</dbReference>
<evidence type="ECO:0000256" key="3">
    <source>
        <dbReference type="ARBA" id="ARBA00017144"/>
    </source>
</evidence>
<keyword evidence="5 11" id="KW-0545">Nucleotide biosynthesis</keyword>
<keyword evidence="14" id="KW-1185">Reference proteome</keyword>
<evidence type="ECO:0000256" key="5">
    <source>
        <dbReference type="ARBA" id="ARBA00022727"/>
    </source>
</evidence>
<dbReference type="GO" id="GO:0004798">
    <property type="term" value="F:dTMP kinase activity"/>
    <property type="evidence" value="ECO:0007669"/>
    <property type="project" value="UniProtKB-UniRule"/>
</dbReference>
<dbReference type="HAMAP" id="MF_00165">
    <property type="entry name" value="Thymidylate_kinase"/>
    <property type="match status" value="1"/>
</dbReference>
<dbReference type="FunFam" id="3.40.50.300:FF:000225">
    <property type="entry name" value="Thymidylate kinase"/>
    <property type="match status" value="1"/>
</dbReference>
<dbReference type="PANTHER" id="PTHR10344">
    <property type="entry name" value="THYMIDYLATE KINASE"/>
    <property type="match status" value="1"/>
</dbReference>
<reference evidence="13" key="1">
    <citation type="submission" date="2010-06" db="EMBL/GenBank/DDBJ databases">
        <authorList>
            <person name="Muzny D."/>
            <person name="Qin X."/>
            <person name="Buhay C."/>
            <person name="Dugan-Rocha S."/>
            <person name="Ding Y."/>
            <person name="Chen G."/>
            <person name="Hawes A."/>
            <person name="Holder M."/>
            <person name="Jhangiani S."/>
            <person name="Johnson A."/>
            <person name="Khan Z."/>
            <person name="Li Z."/>
            <person name="Liu W."/>
            <person name="Liu X."/>
            <person name="Perez L."/>
            <person name="Shen H."/>
            <person name="Wang Q."/>
            <person name="Watt J."/>
            <person name="Xi L."/>
            <person name="Xin Y."/>
            <person name="Zhou J."/>
            <person name="Deng J."/>
            <person name="Jiang H."/>
            <person name="Liu Y."/>
            <person name="Qu J."/>
            <person name="Song X.-Z."/>
            <person name="Zhang L."/>
            <person name="Villasana D."/>
            <person name="Johnson A."/>
            <person name="Liu J."/>
            <person name="Liyanage D."/>
            <person name="Lorensuhewa L."/>
            <person name="Robinson T."/>
            <person name="Song A."/>
            <person name="Song B.-B."/>
            <person name="Dinh H."/>
            <person name="Thornton R."/>
            <person name="Coyle M."/>
            <person name="Francisco L."/>
            <person name="Jackson L."/>
            <person name="Javaid M."/>
            <person name="Korchina V."/>
            <person name="Kovar C."/>
            <person name="Mata R."/>
            <person name="Mathew T."/>
            <person name="Ngo R."/>
            <person name="Nguyen L."/>
            <person name="Nguyen N."/>
            <person name="Okwuonu G."/>
            <person name="Ongeri F."/>
            <person name="Pham C."/>
            <person name="Simmons D."/>
            <person name="Wilczek-Boney K."/>
            <person name="Hale W."/>
            <person name="Jakkamsetti A."/>
            <person name="Pham P."/>
            <person name="Ruth R."/>
            <person name="San Lucas F."/>
            <person name="Warren J."/>
            <person name="Zhang J."/>
            <person name="Zhao Z."/>
            <person name="Zhou C."/>
            <person name="Zhu D."/>
            <person name="Lee S."/>
            <person name="Bess C."/>
            <person name="Blankenburg K."/>
            <person name="Forbes L."/>
            <person name="Fu Q."/>
            <person name="Gubbala S."/>
            <person name="Hirani K."/>
            <person name="Jayaseelan J.C."/>
            <person name="Lara F."/>
            <person name="Munidasa M."/>
            <person name="Palculict T."/>
            <person name="Patil S."/>
            <person name="Pu L.-L."/>
            <person name="Saada N."/>
            <person name="Tang L."/>
            <person name="Weissenberger G."/>
            <person name="Zhu Y."/>
            <person name="Hemphill L."/>
            <person name="Shang Y."/>
            <person name="Youmans B."/>
            <person name="Ayvaz T."/>
            <person name="Ross M."/>
            <person name="Santibanez J."/>
            <person name="Aqrawi P."/>
            <person name="Gross S."/>
            <person name="Joshi V."/>
            <person name="Fowler G."/>
            <person name="Nazareth L."/>
            <person name="Reid J."/>
            <person name="Worley K."/>
            <person name="Petrosino J."/>
            <person name="Highlander S."/>
            <person name="Gibbs R."/>
        </authorList>
    </citation>
    <scope>NUCLEOTIDE SEQUENCE [LARGE SCALE GENOMIC DNA]</scope>
    <source>
        <strain evidence="13">DSM 20601</strain>
    </source>
</reference>
<dbReference type="EC" id="2.7.4.9" evidence="2 11"/>
<dbReference type="GO" id="GO:0006227">
    <property type="term" value="P:dUDP biosynthetic process"/>
    <property type="evidence" value="ECO:0007669"/>
    <property type="project" value="TreeGrafter"/>
</dbReference>
<keyword evidence="6 11" id="KW-0547">Nucleotide-binding</keyword>
<dbReference type="PROSITE" id="PS01331">
    <property type="entry name" value="THYMIDYLATE_KINASE"/>
    <property type="match status" value="1"/>
</dbReference>
<dbReference type="InterPro" id="IPR018095">
    <property type="entry name" value="Thymidylate_kin_CS"/>
</dbReference>
<comment type="function">
    <text evidence="10 11">Phosphorylation of dTMP to form dTDP in both de novo and salvage pathways of dTTP synthesis.</text>
</comment>
<evidence type="ECO:0000313" key="13">
    <source>
        <dbReference type="EMBL" id="EFI85176.1"/>
    </source>
</evidence>
<evidence type="ECO:0000259" key="12">
    <source>
        <dbReference type="Pfam" id="PF02223"/>
    </source>
</evidence>
<dbReference type="AlphaFoldDB" id="D7UVA0"/>
<dbReference type="EMBL" id="ACCR02000002">
    <property type="protein sequence ID" value="EFI85176.1"/>
    <property type="molecule type" value="Genomic_DNA"/>
</dbReference>
<keyword evidence="8 11" id="KW-0067">ATP-binding</keyword>
<dbReference type="Pfam" id="PF02223">
    <property type="entry name" value="Thymidylate_kin"/>
    <property type="match status" value="1"/>
</dbReference>
<feature type="domain" description="Thymidylate kinase-like" evidence="12">
    <location>
        <begin position="15"/>
        <end position="206"/>
    </location>
</feature>
<evidence type="ECO:0000256" key="11">
    <source>
        <dbReference type="HAMAP-Rule" id="MF_00165"/>
    </source>
</evidence>